<organism evidence="2 3">
    <name type="scientific">Pogonophryne albipinna</name>
    <dbReference type="NCBI Taxonomy" id="1090488"/>
    <lineage>
        <taxon>Eukaryota</taxon>
        <taxon>Metazoa</taxon>
        <taxon>Chordata</taxon>
        <taxon>Craniata</taxon>
        <taxon>Vertebrata</taxon>
        <taxon>Euteleostomi</taxon>
        <taxon>Actinopterygii</taxon>
        <taxon>Neopterygii</taxon>
        <taxon>Teleostei</taxon>
        <taxon>Neoteleostei</taxon>
        <taxon>Acanthomorphata</taxon>
        <taxon>Eupercaria</taxon>
        <taxon>Perciformes</taxon>
        <taxon>Notothenioidei</taxon>
        <taxon>Pogonophryne</taxon>
    </lineage>
</organism>
<accession>A0AAD6AJN6</accession>
<keyword evidence="3" id="KW-1185">Reference proteome</keyword>
<name>A0AAD6AJN6_9TELE</name>
<protein>
    <submittedName>
        <fullName evidence="2">Uncharacterized protein</fullName>
    </submittedName>
</protein>
<reference evidence="2" key="1">
    <citation type="submission" date="2022-11" db="EMBL/GenBank/DDBJ databases">
        <title>Chromosome-level genome of Pogonophryne albipinna.</title>
        <authorList>
            <person name="Jo E."/>
        </authorList>
    </citation>
    <scope>NUCLEOTIDE SEQUENCE</scope>
    <source>
        <strain evidence="2">SGF0006</strain>
        <tissue evidence="2">Muscle</tissue>
    </source>
</reference>
<proteinExistence type="predicted"/>
<feature type="compositionally biased region" description="Basic and acidic residues" evidence="1">
    <location>
        <begin position="97"/>
        <end position="108"/>
    </location>
</feature>
<dbReference type="Proteomes" id="UP001219934">
    <property type="component" value="Unassembled WGS sequence"/>
</dbReference>
<evidence type="ECO:0000313" key="3">
    <source>
        <dbReference type="Proteomes" id="UP001219934"/>
    </source>
</evidence>
<feature type="compositionally biased region" description="Polar residues" evidence="1">
    <location>
        <begin position="85"/>
        <end position="96"/>
    </location>
</feature>
<gene>
    <name evidence="2" type="ORF">JOQ06_008159</name>
</gene>
<dbReference type="EMBL" id="JAPTMU010000020">
    <property type="protein sequence ID" value="KAJ4925974.1"/>
    <property type="molecule type" value="Genomic_DNA"/>
</dbReference>
<feature type="region of interest" description="Disordered" evidence="1">
    <location>
        <begin position="60"/>
        <end position="110"/>
    </location>
</feature>
<evidence type="ECO:0000313" key="2">
    <source>
        <dbReference type="EMBL" id="KAJ4925974.1"/>
    </source>
</evidence>
<dbReference type="AlphaFoldDB" id="A0AAD6AJN6"/>
<evidence type="ECO:0000256" key="1">
    <source>
        <dbReference type="SAM" id="MobiDB-lite"/>
    </source>
</evidence>
<comment type="caution">
    <text evidence="2">The sequence shown here is derived from an EMBL/GenBank/DDBJ whole genome shotgun (WGS) entry which is preliminary data.</text>
</comment>
<sequence>MASSGSVSHHPSRPLACPEESLVPQWTSTVTHVYAHRDYKMVSLTFLLRRSHPKMRRNGTEIDLISARQPDGTADPCTKRVPRYSRQTPSGPGSFTKQDRRNRMDENKTSSAPAFLLNSKCVTEINDFSELFSTSLLCMKAKNAPI</sequence>